<reference evidence="2 3" key="1">
    <citation type="submission" date="2018-06" db="EMBL/GenBank/DDBJ databases">
        <title>Comparative genomics reveals the genomic features of Rhizophagus irregularis, R. cerebriforme, R. diaphanum and Gigaspora rosea, and their symbiotic lifestyle signature.</title>
        <authorList>
            <person name="Morin E."/>
            <person name="San Clemente H."/>
            <person name="Chen E.C.H."/>
            <person name="De La Providencia I."/>
            <person name="Hainaut M."/>
            <person name="Kuo A."/>
            <person name="Kohler A."/>
            <person name="Murat C."/>
            <person name="Tang N."/>
            <person name="Roy S."/>
            <person name="Loubradou J."/>
            <person name="Henrissat B."/>
            <person name="Grigoriev I.V."/>
            <person name="Corradi N."/>
            <person name="Roux C."/>
            <person name="Martin F.M."/>
        </authorList>
    </citation>
    <scope>NUCLEOTIDE SEQUENCE [LARGE SCALE GENOMIC DNA]</scope>
    <source>
        <strain evidence="2 3">DAOM 227022</strain>
    </source>
</reference>
<accession>A0A397SGV2</accession>
<evidence type="ECO:0008006" key="4">
    <source>
        <dbReference type="Google" id="ProtNLM"/>
    </source>
</evidence>
<keyword evidence="1" id="KW-0732">Signal</keyword>
<feature type="chain" id="PRO_5017346005" description="Reelin domain-containing protein" evidence="1">
    <location>
        <begin position="27"/>
        <end position="162"/>
    </location>
</feature>
<proteinExistence type="predicted"/>
<dbReference type="AlphaFoldDB" id="A0A397SGV2"/>
<dbReference type="EMBL" id="QKYT01000424">
    <property type="protein sequence ID" value="RIA85470.1"/>
    <property type="molecule type" value="Genomic_DNA"/>
</dbReference>
<evidence type="ECO:0000256" key="1">
    <source>
        <dbReference type="SAM" id="SignalP"/>
    </source>
</evidence>
<name>A0A397SGV2_9GLOM</name>
<comment type="caution">
    <text evidence="2">The sequence shown here is derived from an EMBL/GenBank/DDBJ whole genome shotgun (WGS) entry which is preliminary data.</text>
</comment>
<protein>
    <recommendedName>
        <fullName evidence="4">Reelin domain-containing protein</fullName>
    </recommendedName>
</protein>
<sequence>MDQKYFIISFTLLVFFFLTNVEKSLGCHPSGDDHHGHDGGHYPQITGASFKSGELTLTVHAWEGRTPPQAFGHFSFRADSGVAWRFLKHPQFVNGHHCEEDGPNEANPFTSSWPFDASQTPSNTWFDIWIAVYTDCYDMEFGSSAVGCKSYNLHYRGWQPAL</sequence>
<evidence type="ECO:0000313" key="3">
    <source>
        <dbReference type="Proteomes" id="UP000265703"/>
    </source>
</evidence>
<keyword evidence="3" id="KW-1185">Reference proteome</keyword>
<evidence type="ECO:0000313" key="2">
    <source>
        <dbReference type="EMBL" id="RIA85470.1"/>
    </source>
</evidence>
<dbReference type="OrthoDB" id="2360985at2759"/>
<gene>
    <name evidence="2" type="ORF">C1645_781768</name>
</gene>
<dbReference type="Proteomes" id="UP000265703">
    <property type="component" value="Unassembled WGS sequence"/>
</dbReference>
<organism evidence="2 3">
    <name type="scientific">Glomus cerebriforme</name>
    <dbReference type="NCBI Taxonomy" id="658196"/>
    <lineage>
        <taxon>Eukaryota</taxon>
        <taxon>Fungi</taxon>
        <taxon>Fungi incertae sedis</taxon>
        <taxon>Mucoromycota</taxon>
        <taxon>Glomeromycotina</taxon>
        <taxon>Glomeromycetes</taxon>
        <taxon>Glomerales</taxon>
        <taxon>Glomeraceae</taxon>
        <taxon>Glomus</taxon>
    </lineage>
</organism>
<feature type="signal peptide" evidence="1">
    <location>
        <begin position="1"/>
        <end position="26"/>
    </location>
</feature>